<organism evidence="4 5">
    <name type="scientific">Tripterygium wilfordii</name>
    <name type="common">Thunder God vine</name>
    <dbReference type="NCBI Taxonomy" id="458696"/>
    <lineage>
        <taxon>Eukaryota</taxon>
        <taxon>Viridiplantae</taxon>
        <taxon>Streptophyta</taxon>
        <taxon>Embryophyta</taxon>
        <taxon>Tracheophyta</taxon>
        <taxon>Spermatophyta</taxon>
        <taxon>Magnoliopsida</taxon>
        <taxon>eudicotyledons</taxon>
        <taxon>Gunneridae</taxon>
        <taxon>Pentapetalae</taxon>
        <taxon>rosids</taxon>
        <taxon>fabids</taxon>
        <taxon>Celastrales</taxon>
        <taxon>Celastraceae</taxon>
        <taxon>Tripterygium</taxon>
    </lineage>
</organism>
<dbReference type="InParanoid" id="A0A7J7D6R8"/>
<feature type="region of interest" description="Disordered" evidence="2">
    <location>
        <begin position="1"/>
        <end position="25"/>
    </location>
</feature>
<evidence type="ECO:0000259" key="3">
    <source>
        <dbReference type="PROSITE" id="PS50089"/>
    </source>
</evidence>
<feature type="domain" description="RING-type" evidence="3">
    <location>
        <begin position="165"/>
        <end position="222"/>
    </location>
</feature>
<dbReference type="SMART" id="SM00184">
    <property type="entry name" value="RING"/>
    <property type="match status" value="1"/>
</dbReference>
<dbReference type="PROSITE" id="PS50089">
    <property type="entry name" value="ZF_RING_2"/>
    <property type="match status" value="1"/>
</dbReference>
<dbReference type="PANTHER" id="PTHR31150:SF6">
    <property type="entry name" value="ZINC ION BINDING PROTEIN"/>
    <property type="match status" value="1"/>
</dbReference>
<dbReference type="Proteomes" id="UP000593562">
    <property type="component" value="Unassembled WGS sequence"/>
</dbReference>
<comment type="caution">
    <text evidence="4">The sequence shown here is derived from an EMBL/GenBank/DDBJ whole genome shotgun (WGS) entry which is preliminary data.</text>
</comment>
<dbReference type="CDD" id="cd16448">
    <property type="entry name" value="RING-H2"/>
    <property type="match status" value="1"/>
</dbReference>
<dbReference type="OrthoDB" id="1900223at2759"/>
<evidence type="ECO:0000256" key="1">
    <source>
        <dbReference type="PROSITE-ProRule" id="PRU00175"/>
    </source>
</evidence>
<evidence type="ECO:0000313" key="5">
    <source>
        <dbReference type="Proteomes" id="UP000593562"/>
    </source>
</evidence>
<dbReference type="EMBL" id="JAAARO010000009">
    <property type="protein sequence ID" value="KAF5742022.1"/>
    <property type="molecule type" value="Genomic_DNA"/>
</dbReference>
<dbReference type="GO" id="GO:0008270">
    <property type="term" value="F:zinc ion binding"/>
    <property type="evidence" value="ECO:0007669"/>
    <property type="project" value="UniProtKB-KW"/>
</dbReference>
<dbReference type="Gene3D" id="3.30.40.10">
    <property type="entry name" value="Zinc/RING finger domain, C3HC4 (zinc finger)"/>
    <property type="match status" value="1"/>
</dbReference>
<keyword evidence="5" id="KW-1185">Reference proteome</keyword>
<proteinExistence type="predicted"/>
<dbReference type="PANTHER" id="PTHR31150">
    <property type="entry name" value="EXPRESSED PROTEIN"/>
    <property type="match status" value="1"/>
</dbReference>
<evidence type="ECO:0000256" key="2">
    <source>
        <dbReference type="SAM" id="MobiDB-lite"/>
    </source>
</evidence>
<dbReference type="InterPro" id="IPR013083">
    <property type="entry name" value="Znf_RING/FYVE/PHD"/>
</dbReference>
<dbReference type="InterPro" id="IPR001841">
    <property type="entry name" value="Znf_RING"/>
</dbReference>
<gene>
    <name evidence="4" type="ORF">HS088_TW09G00061</name>
</gene>
<keyword evidence="1" id="KW-0479">Metal-binding</keyword>
<keyword evidence="1" id="KW-0862">Zinc</keyword>
<evidence type="ECO:0000313" key="4">
    <source>
        <dbReference type="EMBL" id="KAF5742022.1"/>
    </source>
</evidence>
<reference evidence="4 5" key="1">
    <citation type="journal article" date="2020" name="Nat. Commun.">
        <title>Genome of Tripterygium wilfordii and identification of cytochrome P450 involved in triptolide biosynthesis.</title>
        <authorList>
            <person name="Tu L."/>
            <person name="Su P."/>
            <person name="Zhang Z."/>
            <person name="Gao L."/>
            <person name="Wang J."/>
            <person name="Hu T."/>
            <person name="Zhou J."/>
            <person name="Zhang Y."/>
            <person name="Zhao Y."/>
            <person name="Liu Y."/>
            <person name="Song Y."/>
            <person name="Tong Y."/>
            <person name="Lu Y."/>
            <person name="Yang J."/>
            <person name="Xu C."/>
            <person name="Jia M."/>
            <person name="Peters R.J."/>
            <person name="Huang L."/>
            <person name="Gao W."/>
        </authorList>
    </citation>
    <scope>NUCLEOTIDE SEQUENCE [LARGE SCALE GENOMIC DNA]</scope>
    <source>
        <strain evidence="5">cv. XIE 37</strain>
        <tissue evidence="4">Leaf</tissue>
    </source>
</reference>
<protein>
    <recommendedName>
        <fullName evidence="3">RING-type domain-containing protein</fullName>
    </recommendedName>
</protein>
<name>A0A7J7D6R8_TRIWF</name>
<sequence>MGKRKRSNDRTKHNLTLRDPPSVSDNMPCSSGSHFLYNGKPAHLVHSSGLKLPSHGTDTADTSAKPLNVHSSVSNHHYNLGRSIFLKRSRHHYGHQYSRRNTSTSHGKVSPCRDEKLSFKIINQCNPESSCHAENRNKAFSRQERIRPSSLAMDSISSDMVKMVCGICQKLLRRKPYFLRDGMSSGEYSVVAVLVCGHVYHANCLEARTGPEDRRDPSCPLCLGLAFTEVDAPRGEELHVWK</sequence>
<accession>A0A7J7D6R8</accession>
<keyword evidence="1" id="KW-0863">Zinc-finger</keyword>
<dbReference type="AlphaFoldDB" id="A0A7J7D6R8"/>
<dbReference type="SUPFAM" id="SSF57850">
    <property type="entry name" value="RING/U-box"/>
    <property type="match status" value="1"/>
</dbReference>